<dbReference type="AlphaFoldDB" id="A0AAV5WDM4"/>
<proteinExistence type="predicted"/>
<feature type="signal peptide" evidence="1">
    <location>
        <begin position="1"/>
        <end position="18"/>
    </location>
</feature>
<feature type="non-terminal residue" evidence="2">
    <location>
        <position position="148"/>
    </location>
</feature>
<dbReference type="EMBL" id="BTSY01000005">
    <property type="protein sequence ID" value="GMT30376.1"/>
    <property type="molecule type" value="Genomic_DNA"/>
</dbReference>
<keyword evidence="1" id="KW-0732">Signal</keyword>
<accession>A0AAV5WDM4</accession>
<keyword evidence="3" id="KW-1185">Reference proteome</keyword>
<gene>
    <name evidence="2" type="ORF">PFISCL1PPCAC_21673</name>
</gene>
<name>A0AAV5WDM4_9BILA</name>
<comment type="caution">
    <text evidence="2">The sequence shown here is derived from an EMBL/GenBank/DDBJ whole genome shotgun (WGS) entry which is preliminary data.</text>
</comment>
<evidence type="ECO:0000256" key="1">
    <source>
        <dbReference type="SAM" id="SignalP"/>
    </source>
</evidence>
<evidence type="ECO:0008006" key="4">
    <source>
        <dbReference type="Google" id="ProtNLM"/>
    </source>
</evidence>
<organism evidence="2 3">
    <name type="scientific">Pristionchus fissidentatus</name>
    <dbReference type="NCBI Taxonomy" id="1538716"/>
    <lineage>
        <taxon>Eukaryota</taxon>
        <taxon>Metazoa</taxon>
        <taxon>Ecdysozoa</taxon>
        <taxon>Nematoda</taxon>
        <taxon>Chromadorea</taxon>
        <taxon>Rhabditida</taxon>
        <taxon>Rhabditina</taxon>
        <taxon>Diplogasteromorpha</taxon>
        <taxon>Diplogasteroidea</taxon>
        <taxon>Neodiplogasteridae</taxon>
        <taxon>Pristionchus</taxon>
    </lineage>
</organism>
<sequence length="148" mass="15949">MVGLFLLLERIVSLLVEQRLELIGVLDSQLEHPSSNRGALVDECGVVLQLLICFQHRARDGRVDFRCRLDTLDRSHGVSLGDSSVDCRALHEDDVAQLLGSKVGDADGADVSRDRHPLVLLRVVTTSGKAAAHLDASAGGEYAEGEHG</sequence>
<protein>
    <recommendedName>
        <fullName evidence="4">Ribosomal protein</fullName>
    </recommendedName>
</protein>
<evidence type="ECO:0000313" key="2">
    <source>
        <dbReference type="EMBL" id="GMT30376.1"/>
    </source>
</evidence>
<evidence type="ECO:0000313" key="3">
    <source>
        <dbReference type="Proteomes" id="UP001432322"/>
    </source>
</evidence>
<feature type="chain" id="PRO_5043618981" description="Ribosomal protein" evidence="1">
    <location>
        <begin position="19"/>
        <end position="148"/>
    </location>
</feature>
<dbReference type="Proteomes" id="UP001432322">
    <property type="component" value="Unassembled WGS sequence"/>
</dbReference>
<reference evidence="2" key="1">
    <citation type="submission" date="2023-10" db="EMBL/GenBank/DDBJ databases">
        <title>Genome assembly of Pristionchus species.</title>
        <authorList>
            <person name="Yoshida K."/>
            <person name="Sommer R.J."/>
        </authorList>
    </citation>
    <scope>NUCLEOTIDE SEQUENCE</scope>
    <source>
        <strain evidence="2">RS5133</strain>
    </source>
</reference>